<protein>
    <submittedName>
        <fullName evidence="6">Peptidase S1 domain protein</fullName>
    </submittedName>
</protein>
<evidence type="ECO:0000256" key="1">
    <source>
        <dbReference type="ARBA" id="ARBA00007664"/>
    </source>
</evidence>
<dbReference type="Proteomes" id="UP000030151">
    <property type="component" value="Unassembled WGS sequence"/>
</dbReference>
<keyword evidence="2" id="KW-1015">Disulfide bond</keyword>
<comment type="caution">
    <text evidence="6">The sequence shown here is derived from an EMBL/GenBank/DDBJ whole genome shotgun (WGS) entry which is preliminary data.</text>
</comment>
<keyword evidence="3" id="KW-0645">Protease</keyword>
<evidence type="ECO:0000256" key="3">
    <source>
        <dbReference type="RuleBase" id="RU363034"/>
    </source>
</evidence>
<dbReference type="CDD" id="cd00190">
    <property type="entry name" value="Tryp_SPc"/>
    <property type="match status" value="1"/>
</dbReference>
<evidence type="ECO:0000313" key="7">
    <source>
        <dbReference type="Proteomes" id="UP000030151"/>
    </source>
</evidence>
<proteinExistence type="inferred from homology"/>
<dbReference type="OrthoDB" id="4915747at2759"/>
<dbReference type="InterPro" id="IPR018114">
    <property type="entry name" value="TRYPSIN_HIS"/>
</dbReference>
<dbReference type="SMART" id="SM00020">
    <property type="entry name" value="Tryp_SPc"/>
    <property type="match status" value="1"/>
</dbReference>
<keyword evidence="4" id="KW-0732">Signal</keyword>
<reference evidence="6 7" key="1">
    <citation type="submission" date="2014-02" db="EMBL/GenBank/DDBJ databases">
        <title>The genome sequence of the entomopathogenic fungus Metarhizium robertsii ARSEF 2575.</title>
        <authorList>
            <person name="Giuliano Garisto Donzelli B."/>
            <person name="Roe B.A."/>
            <person name="Macmil S.L."/>
            <person name="Krasnoff S.B."/>
            <person name="Gibson D.M."/>
        </authorList>
    </citation>
    <scope>NUCLEOTIDE SEQUENCE [LARGE SCALE GENOMIC DNA]</scope>
    <source>
        <strain evidence="6 7">ARSEF 2575</strain>
    </source>
</reference>
<name>A0A014PNZ4_9HYPO</name>
<gene>
    <name evidence="6" type="ORF">X797_007666</name>
</gene>
<dbReference type="AlphaFoldDB" id="A0A014PNZ4"/>
<dbReference type="SUPFAM" id="SSF50494">
    <property type="entry name" value="Trypsin-like serine proteases"/>
    <property type="match status" value="1"/>
</dbReference>
<dbReference type="GO" id="GO:0004252">
    <property type="term" value="F:serine-type endopeptidase activity"/>
    <property type="evidence" value="ECO:0007669"/>
    <property type="project" value="InterPro"/>
</dbReference>
<feature type="signal peptide" evidence="4">
    <location>
        <begin position="1"/>
        <end position="19"/>
    </location>
</feature>
<dbReference type="PANTHER" id="PTHR24276">
    <property type="entry name" value="POLYSERASE-RELATED"/>
    <property type="match status" value="1"/>
</dbReference>
<dbReference type="GO" id="GO:0006508">
    <property type="term" value="P:proteolysis"/>
    <property type="evidence" value="ECO:0007669"/>
    <property type="project" value="UniProtKB-KW"/>
</dbReference>
<evidence type="ECO:0000256" key="2">
    <source>
        <dbReference type="ARBA" id="ARBA00023157"/>
    </source>
</evidence>
<organism evidence="6 7">
    <name type="scientific">Metarhizium robertsii</name>
    <dbReference type="NCBI Taxonomy" id="568076"/>
    <lineage>
        <taxon>Eukaryota</taxon>
        <taxon>Fungi</taxon>
        <taxon>Dikarya</taxon>
        <taxon>Ascomycota</taxon>
        <taxon>Pezizomycotina</taxon>
        <taxon>Sordariomycetes</taxon>
        <taxon>Hypocreomycetidae</taxon>
        <taxon>Hypocreales</taxon>
        <taxon>Clavicipitaceae</taxon>
        <taxon>Metarhizium</taxon>
    </lineage>
</organism>
<keyword evidence="3" id="KW-0720">Serine protease</keyword>
<dbReference type="InterPro" id="IPR033116">
    <property type="entry name" value="TRYPSIN_SER"/>
</dbReference>
<evidence type="ECO:0000256" key="4">
    <source>
        <dbReference type="SAM" id="SignalP"/>
    </source>
</evidence>
<feature type="chain" id="PRO_5001474505" evidence="4">
    <location>
        <begin position="20"/>
        <end position="267"/>
    </location>
</feature>
<dbReference type="PROSITE" id="PS00134">
    <property type="entry name" value="TRYPSIN_HIS"/>
    <property type="match status" value="1"/>
</dbReference>
<dbReference type="PROSITE" id="PS00135">
    <property type="entry name" value="TRYPSIN_SER"/>
    <property type="match status" value="1"/>
</dbReference>
<dbReference type="InterPro" id="IPR009003">
    <property type="entry name" value="Peptidase_S1_PA"/>
</dbReference>
<dbReference type="InterPro" id="IPR001314">
    <property type="entry name" value="Peptidase_S1A"/>
</dbReference>
<dbReference type="InterPro" id="IPR043504">
    <property type="entry name" value="Peptidase_S1_PA_chymotrypsin"/>
</dbReference>
<dbReference type="PANTHER" id="PTHR24276:SF98">
    <property type="entry name" value="FI18310P1-RELATED"/>
    <property type="match status" value="1"/>
</dbReference>
<keyword evidence="3" id="KW-0378">Hydrolase</keyword>
<accession>A0A014PNZ4</accession>
<evidence type="ECO:0000313" key="6">
    <source>
        <dbReference type="EMBL" id="EXU99238.1"/>
    </source>
</evidence>
<dbReference type="HOGENOM" id="CLU_006842_7_5_1"/>
<dbReference type="PRINTS" id="PR00722">
    <property type="entry name" value="CHYMOTRYPSIN"/>
</dbReference>
<dbReference type="InterPro" id="IPR050430">
    <property type="entry name" value="Peptidase_S1"/>
</dbReference>
<dbReference type="Pfam" id="PF00089">
    <property type="entry name" value="Trypsin"/>
    <property type="match status" value="1"/>
</dbReference>
<comment type="similarity">
    <text evidence="1">Belongs to the peptidase S1 family.</text>
</comment>
<feature type="domain" description="Peptidase S1" evidence="5">
    <location>
        <begin position="26"/>
        <end position="248"/>
    </location>
</feature>
<dbReference type="InterPro" id="IPR001254">
    <property type="entry name" value="Trypsin_dom"/>
</dbReference>
<sequence length="267" mass="28014">MVRPVISVLVVAFSAISAAATINKRIYAGEPAKEGEVPFIIHFDNACGGSLLDKTTILTAAHCLAFLQPGNTLSVRAGTLDSIRGGVVAEAACFKIHPEYYPGRSPAGLFHPNDIAMVRLSSPIEKSNVIRYATLPANGSDPAVGSLATVAGWGERSSAWDSKLHKVVIPIRERKLCSDVDKGQLAVRDTIVCAGGDGKGSCDGDSGGPLIDQSEQLIGIVSGGRDCGLPLMYTRVGSYIPFISENLDGSGPGVCPDGWTKFPIKFS</sequence>
<dbReference type="Gene3D" id="2.40.10.10">
    <property type="entry name" value="Trypsin-like serine proteases"/>
    <property type="match status" value="1"/>
</dbReference>
<dbReference type="EMBL" id="JELW01000020">
    <property type="protein sequence ID" value="EXU99238.1"/>
    <property type="molecule type" value="Genomic_DNA"/>
</dbReference>
<dbReference type="PROSITE" id="PS50240">
    <property type="entry name" value="TRYPSIN_DOM"/>
    <property type="match status" value="1"/>
</dbReference>
<evidence type="ECO:0000259" key="5">
    <source>
        <dbReference type="PROSITE" id="PS50240"/>
    </source>
</evidence>